<name>A0A6V1P5D3_HETAK</name>
<accession>A0A6V1P5D3</accession>
<dbReference type="AlphaFoldDB" id="A0A6V1P5D3"/>
<gene>
    <name evidence="1" type="ORF">HAKA00212_LOCUS25146</name>
</gene>
<reference evidence="1" key="1">
    <citation type="submission" date="2021-01" db="EMBL/GenBank/DDBJ databases">
        <authorList>
            <person name="Corre E."/>
            <person name="Pelletier E."/>
            <person name="Niang G."/>
            <person name="Scheremetjew M."/>
            <person name="Finn R."/>
            <person name="Kale V."/>
            <person name="Holt S."/>
            <person name="Cochrane G."/>
            <person name="Meng A."/>
            <person name="Brown T."/>
            <person name="Cohen L."/>
        </authorList>
    </citation>
    <scope>NUCLEOTIDE SEQUENCE</scope>
    <source>
        <strain evidence="1">CCMP3107</strain>
    </source>
</reference>
<evidence type="ECO:0000313" key="1">
    <source>
        <dbReference type="EMBL" id="CAE0650656.1"/>
    </source>
</evidence>
<dbReference type="EMBL" id="HBIU01057737">
    <property type="protein sequence ID" value="CAE0650656.1"/>
    <property type="molecule type" value="Transcribed_RNA"/>
</dbReference>
<protein>
    <submittedName>
        <fullName evidence="1">Uncharacterized protein</fullName>
    </submittedName>
</protein>
<organism evidence="1">
    <name type="scientific">Heterosigma akashiwo</name>
    <name type="common">Chromophytic alga</name>
    <name type="synonym">Heterosigma carterae</name>
    <dbReference type="NCBI Taxonomy" id="2829"/>
    <lineage>
        <taxon>Eukaryota</taxon>
        <taxon>Sar</taxon>
        <taxon>Stramenopiles</taxon>
        <taxon>Ochrophyta</taxon>
        <taxon>Raphidophyceae</taxon>
        <taxon>Chattonellales</taxon>
        <taxon>Chattonellaceae</taxon>
        <taxon>Heterosigma</taxon>
    </lineage>
</organism>
<sequence>MELFKANPCQYIPAFGGFDAFEFGSDSQYLSRQAKRDLGPSADVSIWAIHNDILYLFSSSENKEQFLVEATDEKVLQGTRAWVNFYGDFWNGLFNTHCYVGYSVLNPLAESGKGGNGGGGRKTYLPATVELEACDVSEYNEDDYINYGRLGCCSDQDLPVLGGIDVVAVRDLDSRTTAVPPFGTADNVAILLSDLGEYMFFFQSDANRNKFLEDPWYYAPAYGGFSAFDLTVKEEFENMEGDAVQHLGPNADLANWVVYGDRLYFLTDARSKFYFMQMPDTFIEEGNRRWKGMFDHVYGGAFNTRCMQFTDPVETADGELVPLAVGAEIFPTGPIGIGSCRSFEDMSSRGKCCTKDRYAVFDGVDVVAYSYLPDGSEPVMGKEEFPAKLQTSEKAYLFYFSSEENRNAFLENPWAYAPAWGGFDAYAMSAENEWGRGGSKRILGPDPDLSQWAYFEGRLYVFGNADSKAAWMTNPYPHLDEASKRWSGWYGDPFDGVFNTKCYQGYTGPKLTMDDEVPIKNVDVPAEVELNACSKSVDGSLSTCCSRAEYPLLGGLDLVSFRVPPAGAEEGMAAEPTFGSSEHAATVELPNGVVTAYFASAENQALFEEDPWLYMPAFGGFDAFAVPLQNTFESPTAFSELGPAVNFNQWAVVEDRLYFFRSEMNRRWFMDDPQDFVAAGDLRWTTWFGEQNGIFNTHCFTLDQ</sequence>
<proteinExistence type="predicted"/>